<dbReference type="Proteomes" id="UP000683000">
    <property type="component" value="Unassembled WGS sequence"/>
</dbReference>
<reference evidence="12" key="1">
    <citation type="submission" date="2021-03" db="EMBL/GenBank/DDBJ databases">
        <title>Evolutionary innovations through gain and loss of genes in the ectomycorrhizal Boletales.</title>
        <authorList>
            <person name="Wu G."/>
            <person name="Miyauchi S."/>
            <person name="Morin E."/>
            <person name="Yang Z.-L."/>
            <person name="Xu J."/>
            <person name="Martin F.M."/>
        </authorList>
    </citation>
    <scope>NUCLEOTIDE SEQUENCE</scope>
    <source>
        <strain evidence="12">BR01</strain>
    </source>
</reference>
<evidence type="ECO:0000256" key="5">
    <source>
        <dbReference type="ARBA" id="ARBA00022829"/>
    </source>
</evidence>
<protein>
    <recommendedName>
        <fullName evidence="14">Shugoshin C-terminal domain-containing protein</fullName>
    </recommendedName>
</protein>
<evidence type="ECO:0000313" key="12">
    <source>
        <dbReference type="EMBL" id="KAG6375863.1"/>
    </source>
</evidence>
<feature type="compositionally biased region" description="Pro residues" evidence="9">
    <location>
        <begin position="209"/>
        <end position="220"/>
    </location>
</feature>
<dbReference type="InterPro" id="IPR011516">
    <property type="entry name" value="Shugoshin_N"/>
</dbReference>
<feature type="compositionally biased region" description="Polar residues" evidence="9">
    <location>
        <begin position="241"/>
        <end position="251"/>
    </location>
</feature>
<organism evidence="12 13">
    <name type="scientific">Boletus reticuloceps</name>
    <dbReference type="NCBI Taxonomy" id="495285"/>
    <lineage>
        <taxon>Eukaryota</taxon>
        <taxon>Fungi</taxon>
        <taxon>Dikarya</taxon>
        <taxon>Basidiomycota</taxon>
        <taxon>Agaricomycotina</taxon>
        <taxon>Agaricomycetes</taxon>
        <taxon>Agaricomycetidae</taxon>
        <taxon>Boletales</taxon>
        <taxon>Boletineae</taxon>
        <taxon>Boletaceae</taxon>
        <taxon>Boletoideae</taxon>
        <taxon>Boletus</taxon>
    </lineage>
</organism>
<feature type="compositionally biased region" description="Low complexity" evidence="9">
    <location>
        <begin position="419"/>
        <end position="441"/>
    </location>
</feature>
<evidence type="ECO:0000256" key="1">
    <source>
        <dbReference type="ARBA" id="ARBA00004584"/>
    </source>
</evidence>
<dbReference type="GO" id="GO:0000779">
    <property type="term" value="C:condensed chromosome, centromeric region"/>
    <property type="evidence" value="ECO:0007669"/>
    <property type="project" value="UniProtKB-ARBA"/>
</dbReference>
<feature type="compositionally biased region" description="Low complexity" evidence="9">
    <location>
        <begin position="474"/>
        <end position="488"/>
    </location>
</feature>
<feature type="compositionally biased region" description="Low complexity" evidence="9">
    <location>
        <begin position="199"/>
        <end position="208"/>
    </location>
</feature>
<evidence type="ECO:0000256" key="6">
    <source>
        <dbReference type="ARBA" id="ARBA00023054"/>
    </source>
</evidence>
<dbReference type="AlphaFoldDB" id="A0A8I3A8I1"/>
<evidence type="ECO:0000256" key="3">
    <source>
        <dbReference type="ARBA" id="ARBA00022454"/>
    </source>
</evidence>
<dbReference type="GO" id="GO:0045132">
    <property type="term" value="P:meiotic chromosome segregation"/>
    <property type="evidence" value="ECO:0007669"/>
    <property type="project" value="InterPro"/>
</dbReference>
<dbReference type="EMBL" id="JAGFBS010000013">
    <property type="protein sequence ID" value="KAG6375863.1"/>
    <property type="molecule type" value="Genomic_DNA"/>
</dbReference>
<dbReference type="InterPro" id="IPR011515">
    <property type="entry name" value="Shugoshin_C"/>
</dbReference>
<keyword evidence="7" id="KW-0131">Cell cycle</keyword>
<accession>A0A8I3A8I1</accession>
<dbReference type="Pfam" id="PF07558">
    <property type="entry name" value="Shugoshin_N"/>
    <property type="match status" value="1"/>
</dbReference>
<keyword evidence="3" id="KW-0158">Chromosome</keyword>
<evidence type="ECO:0000256" key="2">
    <source>
        <dbReference type="ARBA" id="ARBA00010845"/>
    </source>
</evidence>
<comment type="similarity">
    <text evidence="2">Belongs to the shugoshin family.</text>
</comment>
<feature type="domain" description="Shugoshin C-terminal" evidence="10">
    <location>
        <begin position="444"/>
        <end position="465"/>
    </location>
</feature>
<keyword evidence="8" id="KW-0137">Centromere</keyword>
<evidence type="ECO:0000256" key="9">
    <source>
        <dbReference type="SAM" id="MobiDB-lite"/>
    </source>
</evidence>
<dbReference type="OrthoDB" id="5394106at2759"/>
<name>A0A8I3A8I1_9AGAM</name>
<evidence type="ECO:0000256" key="8">
    <source>
        <dbReference type="ARBA" id="ARBA00023328"/>
    </source>
</evidence>
<evidence type="ECO:0000256" key="7">
    <source>
        <dbReference type="ARBA" id="ARBA00023306"/>
    </source>
</evidence>
<evidence type="ECO:0000259" key="11">
    <source>
        <dbReference type="Pfam" id="PF07558"/>
    </source>
</evidence>
<comment type="subcellular location">
    <subcellularLocation>
        <location evidence="1">Chromosome</location>
        <location evidence="1">Centromere</location>
    </subcellularLocation>
</comment>
<feature type="region of interest" description="Disordered" evidence="9">
    <location>
        <begin position="132"/>
        <end position="300"/>
    </location>
</feature>
<feature type="compositionally biased region" description="Polar residues" evidence="9">
    <location>
        <begin position="401"/>
        <end position="418"/>
    </location>
</feature>
<evidence type="ECO:0000259" key="10">
    <source>
        <dbReference type="Pfam" id="PF07557"/>
    </source>
</evidence>
<comment type="caution">
    <text evidence="12">The sequence shown here is derived from an EMBL/GenBank/DDBJ whole genome shotgun (WGS) entry which is preliminary data.</text>
</comment>
<feature type="compositionally biased region" description="Low complexity" evidence="9">
    <location>
        <begin position="519"/>
        <end position="534"/>
    </location>
</feature>
<dbReference type="Pfam" id="PF07557">
    <property type="entry name" value="Shugoshin_C"/>
    <property type="match status" value="1"/>
</dbReference>
<keyword evidence="5" id="KW-0159">Chromosome partition</keyword>
<evidence type="ECO:0000256" key="4">
    <source>
        <dbReference type="ARBA" id="ARBA00022618"/>
    </source>
</evidence>
<feature type="region of interest" description="Disordered" evidence="9">
    <location>
        <begin position="333"/>
        <end position="613"/>
    </location>
</feature>
<keyword evidence="6" id="KW-0175">Coiled coil</keyword>
<feature type="compositionally biased region" description="Basic and acidic residues" evidence="9">
    <location>
        <begin position="373"/>
        <end position="384"/>
    </location>
</feature>
<evidence type="ECO:0008006" key="14">
    <source>
        <dbReference type="Google" id="ProtNLM"/>
    </source>
</evidence>
<feature type="compositionally biased region" description="Low complexity" evidence="9">
    <location>
        <begin position="387"/>
        <end position="400"/>
    </location>
</feature>
<dbReference type="GO" id="GO:0005634">
    <property type="term" value="C:nucleus"/>
    <property type="evidence" value="ECO:0007669"/>
    <property type="project" value="InterPro"/>
</dbReference>
<keyword evidence="13" id="KW-1185">Reference proteome</keyword>
<gene>
    <name evidence="12" type="ORF">JVT61DRAFT_2726</name>
</gene>
<proteinExistence type="inferred from homology"/>
<keyword evidence="4" id="KW-0132">Cell division</keyword>
<feature type="domain" description="Shugoshin N-terminal coiled-coil" evidence="11">
    <location>
        <begin position="25"/>
        <end position="65"/>
    </location>
</feature>
<sequence length="613" mass="67306">MSRRDSRASLNARQNDALTEFENFKKKFLLANKHITKLNSTLSVRIEELQTEISTLYVENLRLRASEIALAAQLKKEQEKSRKILADTEAAVRPLPPFRPVACCIPRHDSSPPPAQTSNLAKHLGFLRQSLSTTSSLPSPTLEPKPPPKARRPALDPNASPQMPRLSRAPTFPGIYEDDEMRDIVHVNTSRRRAKDKQSSLSLSSSRLPPRPSSPTPPSTPLRVHLVERESSTKRKSSRRQSGLLSVNTDVGPSMGTEKLAGMLHPRAASPALGSPERRSAGLAEDDEERQVDEMIGSGSGMIEELDFAARARKERKEKKSKLVERDIVHEYTDLGTLRLKERKRRKEEEVTGLKDVTNSPRRRTTLPPLDTHTSDRDRQRTPEMDAPTSAATSVTTSRTFLSTPATTPITTPQVSQLPTPRTSSPIPPAATSASESEAPPGGRERRVRKGINYAEPKLNTKMRKPDPVPLAPTTTTASKKRTSTTTSIQNDDNTDGRSSMDGPAKRPVSPLQPPAPKLSTATASTSLTSASSSVKRKKSRPFMPIDDDDESDGTQADAEHGNSTVNGWVNTDGRRRSTNGGTGAGQQQPPQGARSRRRTTKQSCRMTCTKDH</sequence>
<dbReference type="GO" id="GO:0051301">
    <property type="term" value="P:cell division"/>
    <property type="evidence" value="ECO:0007669"/>
    <property type="project" value="UniProtKB-KW"/>
</dbReference>
<evidence type="ECO:0000313" key="13">
    <source>
        <dbReference type="Proteomes" id="UP000683000"/>
    </source>
</evidence>